<protein>
    <recommendedName>
        <fullName evidence="3">Autophagy-related protein 9</fullName>
    </recommendedName>
</protein>
<keyword evidence="5 11" id="KW-0812">Transmembrane</keyword>
<dbReference type="EMBL" id="GL378352">
    <property type="protein sequence ID" value="EFJ46174.1"/>
    <property type="molecule type" value="Genomic_DNA"/>
</dbReference>
<dbReference type="GO" id="GO:0061709">
    <property type="term" value="P:reticulophagy"/>
    <property type="evidence" value="ECO:0007669"/>
    <property type="project" value="TreeGrafter"/>
</dbReference>
<evidence type="ECO:0000256" key="4">
    <source>
        <dbReference type="ARBA" id="ARBA00022448"/>
    </source>
</evidence>
<dbReference type="KEGG" id="vcn:VOLCADRAFT_93324"/>
<evidence type="ECO:0000256" key="2">
    <source>
        <dbReference type="ARBA" id="ARBA00006185"/>
    </source>
</evidence>
<keyword evidence="8" id="KW-0445">Lipid transport</keyword>
<dbReference type="InParanoid" id="D8U1U5"/>
<comment type="similarity">
    <text evidence="2">Belongs to the ATG9 family.</text>
</comment>
<gene>
    <name evidence="12" type="ORF">VOLCADRAFT_93324</name>
</gene>
<evidence type="ECO:0000256" key="8">
    <source>
        <dbReference type="ARBA" id="ARBA00023055"/>
    </source>
</evidence>
<feature type="compositionally biased region" description="Pro residues" evidence="10">
    <location>
        <begin position="855"/>
        <end position="870"/>
    </location>
</feature>
<evidence type="ECO:0000256" key="6">
    <source>
        <dbReference type="ARBA" id="ARBA00022989"/>
    </source>
</evidence>
<name>D8U1U5_VOLCA</name>
<keyword evidence="6 11" id="KW-1133">Transmembrane helix</keyword>
<reference evidence="12 13" key="1">
    <citation type="journal article" date="2010" name="Science">
        <title>Genomic analysis of organismal complexity in the multicellular green alga Volvox carteri.</title>
        <authorList>
            <person name="Prochnik S.E."/>
            <person name="Umen J."/>
            <person name="Nedelcu A.M."/>
            <person name="Hallmann A."/>
            <person name="Miller S.M."/>
            <person name="Nishii I."/>
            <person name="Ferris P."/>
            <person name="Kuo A."/>
            <person name="Mitros T."/>
            <person name="Fritz-Laylin L.K."/>
            <person name="Hellsten U."/>
            <person name="Chapman J."/>
            <person name="Simakov O."/>
            <person name="Rensing S.A."/>
            <person name="Terry A."/>
            <person name="Pangilinan J."/>
            <person name="Kapitonov V."/>
            <person name="Jurka J."/>
            <person name="Salamov A."/>
            <person name="Shapiro H."/>
            <person name="Schmutz J."/>
            <person name="Grimwood J."/>
            <person name="Lindquist E."/>
            <person name="Lucas S."/>
            <person name="Grigoriev I.V."/>
            <person name="Schmitt R."/>
            <person name="Kirk D."/>
            <person name="Rokhsar D.S."/>
        </authorList>
    </citation>
    <scope>NUCLEOTIDE SEQUENCE [LARGE SCALE GENOMIC DNA]</scope>
    <source>
        <strain evidence="13">f. Nagariensis / Eve</strain>
    </source>
</reference>
<dbReference type="GO" id="GO:0034497">
    <property type="term" value="P:protein localization to phagophore assembly site"/>
    <property type="evidence" value="ECO:0007669"/>
    <property type="project" value="TreeGrafter"/>
</dbReference>
<feature type="region of interest" description="Disordered" evidence="10">
    <location>
        <begin position="848"/>
        <end position="884"/>
    </location>
</feature>
<feature type="compositionally biased region" description="Low complexity" evidence="10">
    <location>
        <begin position="712"/>
        <end position="724"/>
    </location>
</feature>
<dbReference type="GeneID" id="9627273"/>
<evidence type="ECO:0000256" key="5">
    <source>
        <dbReference type="ARBA" id="ARBA00022692"/>
    </source>
</evidence>
<dbReference type="GO" id="GO:0005776">
    <property type="term" value="C:autophagosome"/>
    <property type="evidence" value="ECO:0007669"/>
    <property type="project" value="TreeGrafter"/>
</dbReference>
<evidence type="ECO:0000256" key="7">
    <source>
        <dbReference type="ARBA" id="ARBA00023006"/>
    </source>
</evidence>
<dbReference type="PANTHER" id="PTHR13038">
    <property type="entry name" value="APG9 AUTOPHAGY 9"/>
    <property type="match status" value="1"/>
</dbReference>
<evidence type="ECO:0000256" key="10">
    <source>
        <dbReference type="SAM" id="MobiDB-lite"/>
    </source>
</evidence>
<comment type="subcellular location">
    <subcellularLocation>
        <location evidence="1">Preautophagosomal structure membrane</location>
        <topology evidence="1">Multi-pass membrane protein</topology>
    </subcellularLocation>
</comment>
<feature type="compositionally biased region" description="Low complexity" evidence="10">
    <location>
        <begin position="773"/>
        <end position="787"/>
    </location>
</feature>
<feature type="compositionally biased region" description="Gly residues" evidence="10">
    <location>
        <begin position="971"/>
        <end position="980"/>
    </location>
</feature>
<keyword evidence="4" id="KW-0813">Transport</keyword>
<feature type="transmembrane region" description="Helical" evidence="11">
    <location>
        <begin position="305"/>
        <end position="327"/>
    </location>
</feature>
<dbReference type="GO" id="GO:0006869">
    <property type="term" value="P:lipid transport"/>
    <property type="evidence" value="ECO:0007669"/>
    <property type="project" value="UniProtKB-KW"/>
</dbReference>
<proteinExistence type="inferred from homology"/>
<keyword evidence="13" id="KW-1185">Reference proteome</keyword>
<evidence type="ECO:0000256" key="11">
    <source>
        <dbReference type="SAM" id="Phobius"/>
    </source>
</evidence>
<keyword evidence="9 11" id="KW-0472">Membrane</keyword>
<dbReference type="STRING" id="3068.D8U1U5"/>
<feature type="region of interest" description="Disordered" evidence="10">
    <location>
        <begin position="956"/>
        <end position="983"/>
    </location>
</feature>
<accession>D8U1U5</accession>
<dbReference type="GO" id="GO:0000422">
    <property type="term" value="P:autophagy of mitochondrion"/>
    <property type="evidence" value="ECO:0007669"/>
    <property type="project" value="TreeGrafter"/>
</dbReference>
<organism evidence="13">
    <name type="scientific">Volvox carteri f. nagariensis</name>
    <dbReference type="NCBI Taxonomy" id="3068"/>
    <lineage>
        <taxon>Eukaryota</taxon>
        <taxon>Viridiplantae</taxon>
        <taxon>Chlorophyta</taxon>
        <taxon>core chlorophytes</taxon>
        <taxon>Chlorophyceae</taxon>
        <taxon>CS clade</taxon>
        <taxon>Chlamydomonadales</taxon>
        <taxon>Volvocaceae</taxon>
        <taxon>Volvox</taxon>
    </lineage>
</organism>
<evidence type="ECO:0000313" key="13">
    <source>
        <dbReference type="Proteomes" id="UP000001058"/>
    </source>
</evidence>
<feature type="region of interest" description="Disordered" evidence="10">
    <location>
        <begin position="1061"/>
        <end position="1080"/>
    </location>
</feature>
<evidence type="ECO:0000256" key="9">
    <source>
        <dbReference type="ARBA" id="ARBA00023136"/>
    </source>
</evidence>
<dbReference type="RefSeq" id="XP_002952621.1">
    <property type="nucleotide sequence ID" value="XM_002952575.1"/>
</dbReference>
<evidence type="ECO:0000256" key="3">
    <source>
        <dbReference type="ARBA" id="ARBA00018074"/>
    </source>
</evidence>
<dbReference type="Pfam" id="PF04109">
    <property type="entry name" value="ATG9"/>
    <property type="match status" value="2"/>
</dbReference>
<dbReference type="eggNOG" id="KOG2173">
    <property type="taxonomic scope" value="Eukaryota"/>
</dbReference>
<sequence length="1230" mass="130617">MRLPREQEQELSNNGFHGVYTLPRYWHERGLSSILLAGALNLLALSSTAAFSTFLLLFVDWRALHAECLAPRAAGGGGGDCDLAAVALDRRPLLGRGVASDMLAVSYIAVCVVYLGWTAAHYVMDVRDMREVSHFMASKLGISEGKVVTMTWAEVVHRLVLVQRTTRLCIARDLDELHIVSRIMRKLLFPYAAVNWRHDNYLIAMINRNVLQLHLQPPADAPLAVQRVLGAVLRLFGGGGPSRGGGSAGGGGGGGGGAGCCGGRLLTKTLEWNLRWCVLDHMFDDRFRIRPEFSDVAALKRRLRAVACANVLLSPFLFMFLLAYFFMRNAERLYHHPGALGSRRWSGLAQWRIRELNELPHYLHHSSRRTRWRHLPGFWSSQRGVVAGYHDGGAGGVQVPSEGVWGGEGQEEVLSLNESLNPQCEVHAPDPQFEKAVRKTEYLACCAHKLNLGRTTDKKGNVTLVSEEPVAYDPERALADVVSYTHYLPRHWRGRAHTAEVQCAFLSMFRLKLGLFVEELASLITTPLFVSAFTTHVDGVGDVCSLALFDLARHGNAKFGAPVQAEKAFRSRQGKLEKSFLTFVATYPTWEPGEMGRRMLAALATNAGGGGGGSGAAATATTAAAAAGDSTSSDQHPLPRQAVDLLTYHPGPPTVFPYQAAAEAGKAAHVAEAAAAATALNRGVAASEFRSSSTKGVPPEEGGGGGARKGDTYSAVDASAVATAAPPPPPRMPQHDAGPRGIRRPQVPLHLQPYHGVTSYMSNTSASQLSWRPAAQSSSGAGVVPAGGSPPPSVASSQFSNLAAPYMQCYPVPLYYAQQQQLRHVQQQQYRRMYEHLMYGRPSAPLRDAVSAGGAPPPGLLPTPLSPPYHAPRMAGSSASVAGGGGAAAAAATAGWQHPSQLQLFDPSTSYSGMFHPFAFHGPHLVPLPYSPPVPALHPPPPPHPHLQHPVNQYQTRPEAHRGAASAAPSGIGGGGGGGATLAQGRVAPAAHDDDDDNPLSGGGFVELLPAVAAAPLPLPLLAPGPAVAAVASALRADPSLGFGPMEEADGFGLVPEALAPPATGGGGGGGAASSSGSSLGLMPRRWGSYGTPSRGLTERSVAPQAAATAAVLGDGGEVESPGVGGWYDRDCSYPQQQQQQQQHQPLQHIDALTAQLSALEESETVKQALTMVAYNPLARKDKKKLTGAILATDKAGRINERPFKDLDFVGHGWIGKEQKALRRENQELN</sequence>
<feature type="transmembrane region" description="Helical" evidence="11">
    <location>
        <begin position="102"/>
        <end position="124"/>
    </location>
</feature>
<dbReference type="GO" id="GO:0034727">
    <property type="term" value="P:piecemeal microautophagy of the nucleus"/>
    <property type="evidence" value="ECO:0007669"/>
    <property type="project" value="TreeGrafter"/>
</dbReference>
<dbReference type="Proteomes" id="UP000001058">
    <property type="component" value="Unassembled WGS sequence"/>
</dbReference>
<feature type="region of interest" description="Disordered" evidence="10">
    <location>
        <begin position="686"/>
        <end position="746"/>
    </location>
</feature>
<feature type="transmembrane region" description="Helical" evidence="11">
    <location>
        <begin position="34"/>
        <end position="59"/>
    </location>
</feature>
<keyword evidence="7" id="KW-0072">Autophagy</keyword>
<dbReference type="InterPro" id="IPR007241">
    <property type="entry name" value="Autophagy-rel_prot_9"/>
</dbReference>
<dbReference type="AlphaFoldDB" id="D8U1U5"/>
<dbReference type="GO" id="GO:0034045">
    <property type="term" value="C:phagophore assembly site membrane"/>
    <property type="evidence" value="ECO:0007669"/>
    <property type="project" value="UniProtKB-SubCell"/>
</dbReference>
<evidence type="ECO:0000313" key="12">
    <source>
        <dbReference type="EMBL" id="EFJ46174.1"/>
    </source>
</evidence>
<evidence type="ECO:0000256" key="1">
    <source>
        <dbReference type="ARBA" id="ARBA00004511"/>
    </source>
</evidence>
<dbReference type="OrthoDB" id="2020634at2759"/>
<feature type="region of interest" description="Disordered" evidence="10">
    <location>
        <begin position="771"/>
        <end position="791"/>
    </location>
</feature>
<dbReference type="PANTHER" id="PTHR13038:SF10">
    <property type="entry name" value="AUTOPHAGY-RELATED PROTEIN 9"/>
    <property type="match status" value="1"/>
</dbReference>